<dbReference type="RefSeq" id="WP_293956534.1">
    <property type="nucleotide sequence ID" value="NZ_JAUTBA010000001.1"/>
</dbReference>
<gene>
    <name evidence="1" type="ORF">QE382_001231</name>
</gene>
<organism evidence="1 2">
    <name type="scientific">Sphingobacterium zeae</name>
    <dbReference type="NCBI Taxonomy" id="1776859"/>
    <lineage>
        <taxon>Bacteria</taxon>
        <taxon>Pseudomonadati</taxon>
        <taxon>Bacteroidota</taxon>
        <taxon>Sphingobacteriia</taxon>
        <taxon>Sphingobacteriales</taxon>
        <taxon>Sphingobacteriaceae</taxon>
        <taxon>Sphingobacterium</taxon>
    </lineage>
</organism>
<keyword evidence="2" id="KW-1185">Reference proteome</keyword>
<evidence type="ECO:0000313" key="1">
    <source>
        <dbReference type="EMBL" id="MDQ1149247.1"/>
    </source>
</evidence>
<comment type="caution">
    <text evidence="1">The sequence shown here is derived from an EMBL/GenBank/DDBJ whole genome shotgun (WGS) entry which is preliminary data.</text>
</comment>
<reference evidence="1 2" key="1">
    <citation type="submission" date="2023-07" db="EMBL/GenBank/DDBJ databases">
        <title>Functional and genomic diversity of the sorghum phyllosphere microbiome.</title>
        <authorList>
            <person name="Shade A."/>
        </authorList>
    </citation>
    <scope>NUCLEOTIDE SEQUENCE [LARGE SCALE GENOMIC DNA]</scope>
    <source>
        <strain evidence="1 2">SORGH_AS_0892</strain>
    </source>
</reference>
<accession>A0ABU0U2S1</accession>
<protein>
    <recommendedName>
        <fullName evidence="3">Lipoprotein</fullName>
    </recommendedName>
</protein>
<proteinExistence type="predicted"/>
<sequence>MRTIILFLTIISIGLYSCDKNGNLLPSSNKLEIQKDGITYVDARHIILTPGAPNSPFLTYNPPPTDSYQQYKENFTLSASPYTKGENPKGFDITIYCPVNGGVVLNKKYEIKPNAGKERIQIEKGNRYFDDWDNAFIRYSDNDKIYYYGTGYIMFTHFDDGGNPSNAKGSGIIEFTIPNENGGRTSLKGTFTL</sequence>
<dbReference type="EMBL" id="JAUTBA010000001">
    <property type="protein sequence ID" value="MDQ1149247.1"/>
    <property type="molecule type" value="Genomic_DNA"/>
</dbReference>
<dbReference type="Proteomes" id="UP001244640">
    <property type="component" value="Unassembled WGS sequence"/>
</dbReference>
<name>A0ABU0U2S1_9SPHI</name>
<dbReference type="PROSITE" id="PS51257">
    <property type="entry name" value="PROKAR_LIPOPROTEIN"/>
    <property type="match status" value="1"/>
</dbReference>
<evidence type="ECO:0000313" key="2">
    <source>
        <dbReference type="Proteomes" id="UP001244640"/>
    </source>
</evidence>
<evidence type="ECO:0008006" key="3">
    <source>
        <dbReference type="Google" id="ProtNLM"/>
    </source>
</evidence>